<evidence type="ECO:0000313" key="3">
    <source>
        <dbReference type="EMBL" id="MBT9317815.1"/>
    </source>
</evidence>
<gene>
    <name evidence="3" type="ORF">IXB50_20560</name>
</gene>
<evidence type="ECO:0000256" key="1">
    <source>
        <dbReference type="SAM" id="MobiDB-lite"/>
    </source>
</evidence>
<dbReference type="EMBL" id="JADOES010000060">
    <property type="protein sequence ID" value="MBT9317815.1"/>
    <property type="molecule type" value="Genomic_DNA"/>
</dbReference>
<dbReference type="RefSeq" id="WP_215610879.1">
    <property type="nucleotide sequence ID" value="NZ_JADOES010000060.1"/>
</dbReference>
<evidence type="ECO:0000313" key="4">
    <source>
        <dbReference type="Proteomes" id="UP000717364"/>
    </source>
</evidence>
<proteinExistence type="predicted"/>
<dbReference type="AlphaFoldDB" id="A0A947GKI0"/>
<reference evidence="3" key="2">
    <citation type="journal article" date="2021" name="Mar. Drugs">
        <title>Genome Reduction and Secondary Metabolism of the Marine Sponge-Associated Cyanobacterium Leptothoe.</title>
        <authorList>
            <person name="Konstantinou D."/>
            <person name="Popin R.V."/>
            <person name="Fewer D.P."/>
            <person name="Sivonen K."/>
            <person name="Gkelis S."/>
        </authorList>
    </citation>
    <scope>NUCLEOTIDE SEQUENCE</scope>
    <source>
        <strain evidence="3">TAU-MAC 1115</strain>
    </source>
</reference>
<keyword evidence="2" id="KW-0732">Signal</keyword>
<keyword evidence="4" id="KW-1185">Reference proteome</keyword>
<accession>A0A947GKI0</accession>
<feature type="region of interest" description="Disordered" evidence="1">
    <location>
        <begin position="99"/>
        <end position="124"/>
    </location>
</feature>
<organism evidence="3 4">
    <name type="scientific">Leptothoe spongobia TAU-MAC 1115</name>
    <dbReference type="NCBI Taxonomy" id="1967444"/>
    <lineage>
        <taxon>Bacteria</taxon>
        <taxon>Bacillati</taxon>
        <taxon>Cyanobacteriota</taxon>
        <taxon>Cyanophyceae</taxon>
        <taxon>Nodosilineales</taxon>
        <taxon>Cymatolegaceae</taxon>
        <taxon>Leptothoe</taxon>
        <taxon>Leptothoe spongobia</taxon>
    </lineage>
</organism>
<evidence type="ECO:0000256" key="2">
    <source>
        <dbReference type="SAM" id="SignalP"/>
    </source>
</evidence>
<evidence type="ECO:0008006" key="5">
    <source>
        <dbReference type="Google" id="ProtNLM"/>
    </source>
</evidence>
<sequence>MKFTMLFSSAFALCALPISVIAETGPPLAFDTQLNPVTGERSVEQIVLKHGGDVQTYRIDALLNIAEDIPGLALSFPEPLRNAPGPDFVVAELGLPKGAQSNGGPGGQHQMPIASPCLFPTGNA</sequence>
<feature type="signal peptide" evidence="2">
    <location>
        <begin position="1"/>
        <end position="22"/>
    </location>
</feature>
<reference evidence="3" key="1">
    <citation type="submission" date="2020-11" db="EMBL/GenBank/DDBJ databases">
        <authorList>
            <person name="Konstantinou D."/>
            <person name="Gkelis S."/>
            <person name="Popin R."/>
            <person name="Fewer D."/>
            <person name="Sivonen K."/>
        </authorList>
    </citation>
    <scope>NUCLEOTIDE SEQUENCE</scope>
    <source>
        <strain evidence="3">TAU-MAC 1115</strain>
    </source>
</reference>
<dbReference type="Proteomes" id="UP000717364">
    <property type="component" value="Unassembled WGS sequence"/>
</dbReference>
<name>A0A947GKI0_9CYAN</name>
<feature type="chain" id="PRO_5037967849" description="Gingipain propeptide domain-containing protein" evidence="2">
    <location>
        <begin position="23"/>
        <end position="124"/>
    </location>
</feature>
<comment type="caution">
    <text evidence="3">The sequence shown here is derived from an EMBL/GenBank/DDBJ whole genome shotgun (WGS) entry which is preliminary data.</text>
</comment>
<protein>
    <recommendedName>
        <fullName evidence="5">Gingipain propeptide domain-containing protein</fullName>
    </recommendedName>
</protein>